<dbReference type="RefSeq" id="WP_307634382.1">
    <property type="nucleotide sequence ID" value="NZ_JAUSQL010000001.1"/>
</dbReference>
<accession>A0ABT9PG89</accession>
<feature type="transmembrane region" description="Helical" evidence="1">
    <location>
        <begin position="122"/>
        <end position="142"/>
    </location>
</feature>
<dbReference type="EMBL" id="JAUSQL010000001">
    <property type="protein sequence ID" value="MDP9831729.1"/>
    <property type="molecule type" value="Genomic_DNA"/>
</dbReference>
<sequence length="286" mass="30425">MSNPITTRNPYFSTQQARPNQFDQTQFGDQYGYGQTEYGDQYAAYAQPGADVAGPGAFATERMTYKDALNKVGLLLGIALVSGVATAILLPPDAWMPAAMVSVLGAFVVGMVLAFQRMVKPGLAIAYAVLEGVALGAMTAALDLFIPGIAVQTILATAIIVGVTLALHYSGTVRTTPKGRKIVITVALGYLIFSLVNLVLMWTGVLDQAWGARGYEVAGIPLGVLLGAGMILIASYMLIGDFEDINTAIVNGAPREFSWTVGIAIVMTILWIYVEVLRIIAILSDR</sequence>
<keyword evidence="1" id="KW-0812">Transmembrane</keyword>
<dbReference type="Pfam" id="PF12811">
    <property type="entry name" value="BaxI_1"/>
    <property type="match status" value="1"/>
</dbReference>
<feature type="transmembrane region" description="Helical" evidence="1">
    <location>
        <begin position="96"/>
        <end position="115"/>
    </location>
</feature>
<evidence type="ECO:0000313" key="3">
    <source>
        <dbReference type="Proteomes" id="UP001230145"/>
    </source>
</evidence>
<dbReference type="Proteomes" id="UP001230145">
    <property type="component" value="Unassembled WGS sequence"/>
</dbReference>
<reference evidence="2 3" key="1">
    <citation type="submission" date="2023-07" db="EMBL/GenBank/DDBJ databases">
        <title>Sequencing the genomes of 1000 actinobacteria strains.</title>
        <authorList>
            <person name="Klenk H.-P."/>
        </authorList>
    </citation>
    <scope>NUCLEOTIDE SEQUENCE [LARGE SCALE GENOMIC DNA]</scope>
    <source>
        <strain evidence="2 3">DSM 19515</strain>
    </source>
</reference>
<feature type="transmembrane region" description="Helical" evidence="1">
    <location>
        <begin position="217"/>
        <end position="239"/>
    </location>
</feature>
<proteinExistence type="predicted"/>
<keyword evidence="3" id="KW-1185">Reference proteome</keyword>
<protein>
    <submittedName>
        <fullName evidence="2">YccA/Bax inhibitor family protein</fullName>
    </submittedName>
</protein>
<feature type="transmembrane region" description="Helical" evidence="1">
    <location>
        <begin position="148"/>
        <end position="170"/>
    </location>
</feature>
<evidence type="ECO:0000256" key="1">
    <source>
        <dbReference type="SAM" id="Phobius"/>
    </source>
</evidence>
<keyword evidence="1" id="KW-1133">Transmembrane helix</keyword>
<dbReference type="InterPro" id="IPR010539">
    <property type="entry name" value="BaxI_1-like"/>
</dbReference>
<gene>
    <name evidence="2" type="ORF">J2S45_000408</name>
</gene>
<comment type="caution">
    <text evidence="2">The sequence shown here is derived from an EMBL/GenBank/DDBJ whole genome shotgun (WGS) entry which is preliminary data.</text>
</comment>
<feature type="transmembrane region" description="Helical" evidence="1">
    <location>
        <begin position="72"/>
        <end position="90"/>
    </location>
</feature>
<keyword evidence="1" id="KW-0472">Membrane</keyword>
<dbReference type="PANTHER" id="PTHR41282">
    <property type="entry name" value="CONSERVED TRANSMEMBRANE PROTEIN-RELATED"/>
    <property type="match status" value="1"/>
</dbReference>
<name>A0ABT9PG89_9ACTO</name>
<feature type="transmembrane region" description="Helical" evidence="1">
    <location>
        <begin position="259"/>
        <end position="283"/>
    </location>
</feature>
<organism evidence="2 3">
    <name type="scientific">Trueperella abortisuis</name>
    <dbReference type="NCBI Taxonomy" id="445930"/>
    <lineage>
        <taxon>Bacteria</taxon>
        <taxon>Bacillati</taxon>
        <taxon>Actinomycetota</taxon>
        <taxon>Actinomycetes</taxon>
        <taxon>Actinomycetales</taxon>
        <taxon>Actinomycetaceae</taxon>
        <taxon>Trueperella</taxon>
    </lineage>
</organism>
<evidence type="ECO:0000313" key="2">
    <source>
        <dbReference type="EMBL" id="MDP9831729.1"/>
    </source>
</evidence>
<dbReference type="PANTHER" id="PTHR41282:SF1">
    <property type="entry name" value="CONSERVED TRANSMEMBRANE PROTEIN-RELATED"/>
    <property type="match status" value="1"/>
</dbReference>
<feature type="transmembrane region" description="Helical" evidence="1">
    <location>
        <begin position="182"/>
        <end position="205"/>
    </location>
</feature>